<dbReference type="Proteomes" id="UP000273786">
    <property type="component" value="Unassembled WGS sequence"/>
</dbReference>
<organism evidence="1 2">
    <name type="scientific">Mesorhizobium tamadayense</name>
    <dbReference type="NCBI Taxonomy" id="425306"/>
    <lineage>
        <taxon>Bacteria</taxon>
        <taxon>Pseudomonadati</taxon>
        <taxon>Pseudomonadota</taxon>
        <taxon>Alphaproteobacteria</taxon>
        <taxon>Hyphomicrobiales</taxon>
        <taxon>Phyllobacteriaceae</taxon>
        <taxon>Mesorhizobium</taxon>
    </lineage>
</organism>
<comment type="caution">
    <text evidence="1">The sequence shown here is derived from an EMBL/GenBank/DDBJ whole genome shotgun (WGS) entry which is preliminary data.</text>
</comment>
<dbReference type="OrthoDB" id="9967004at2"/>
<proteinExistence type="predicted"/>
<evidence type="ECO:0000313" key="2">
    <source>
        <dbReference type="Proteomes" id="UP000273786"/>
    </source>
</evidence>
<dbReference type="AlphaFoldDB" id="A0A3P3FHI2"/>
<reference evidence="1 2" key="1">
    <citation type="submission" date="2018-11" db="EMBL/GenBank/DDBJ databases">
        <title>the genome of Mesorhizobium tamadayense DSM 28320.</title>
        <authorList>
            <person name="Gao J."/>
        </authorList>
    </citation>
    <scope>NUCLEOTIDE SEQUENCE [LARGE SCALE GENOMIC DNA]</scope>
    <source>
        <strain evidence="1 2">DSM 28320</strain>
    </source>
</reference>
<name>A0A3P3FHI2_9HYPH</name>
<protein>
    <submittedName>
        <fullName evidence="1">Uncharacterized protein</fullName>
    </submittedName>
</protein>
<accession>A0A3P3FHI2</accession>
<gene>
    <name evidence="1" type="ORF">EH240_19985</name>
</gene>
<sequence length="114" mass="13024">MLAVERTTRLFIKSLQDALPGVRLQVSRWHNIAGRWNYVFIFMPHRSFKVRISDHAIGMRRALRGEEDLCIVAGRLPSSWAVWLGDLAAIYRSQQQRAATLPRSTGPENRPVAL</sequence>
<dbReference type="RefSeq" id="WP_125001725.1">
    <property type="nucleotide sequence ID" value="NZ_RQXT01000025.1"/>
</dbReference>
<evidence type="ECO:0000313" key="1">
    <source>
        <dbReference type="EMBL" id="RRH98079.1"/>
    </source>
</evidence>
<keyword evidence="2" id="KW-1185">Reference proteome</keyword>
<dbReference type="EMBL" id="RQXT01000025">
    <property type="protein sequence ID" value="RRH98079.1"/>
    <property type="molecule type" value="Genomic_DNA"/>
</dbReference>